<dbReference type="InterPro" id="IPR002657">
    <property type="entry name" value="BilAc:Na_symport/Acr3"/>
</dbReference>
<feature type="transmembrane region" description="Helical" evidence="5">
    <location>
        <begin position="97"/>
        <end position="118"/>
    </location>
</feature>
<dbReference type="AlphaFoldDB" id="C7LPJ3"/>
<dbReference type="InterPro" id="IPR004710">
    <property type="entry name" value="Bilac:Na_transpt"/>
</dbReference>
<dbReference type="RefSeq" id="WP_015773136.1">
    <property type="nucleotide sequence ID" value="NC_013173.1"/>
</dbReference>
<feature type="transmembrane region" description="Helical" evidence="5">
    <location>
        <begin position="38"/>
        <end position="56"/>
    </location>
</feature>
<dbReference type="eggNOG" id="COG0385">
    <property type="taxonomic scope" value="Bacteria"/>
</dbReference>
<feature type="transmembrane region" description="Helical" evidence="5">
    <location>
        <begin position="266"/>
        <end position="289"/>
    </location>
</feature>
<dbReference type="InterPro" id="IPR038770">
    <property type="entry name" value="Na+/solute_symporter_sf"/>
</dbReference>
<feature type="transmembrane region" description="Helical" evidence="5">
    <location>
        <begin position="125"/>
        <end position="145"/>
    </location>
</feature>
<evidence type="ECO:0000256" key="4">
    <source>
        <dbReference type="ARBA" id="ARBA00023136"/>
    </source>
</evidence>
<dbReference type="Gene3D" id="1.20.1530.20">
    <property type="match status" value="1"/>
</dbReference>
<feature type="transmembrane region" description="Helical" evidence="5">
    <location>
        <begin position="223"/>
        <end position="245"/>
    </location>
</feature>
<dbReference type="GO" id="GO:0016020">
    <property type="term" value="C:membrane"/>
    <property type="evidence" value="ECO:0007669"/>
    <property type="project" value="UniProtKB-SubCell"/>
</dbReference>
<feature type="transmembrane region" description="Helical" evidence="5">
    <location>
        <begin position="12"/>
        <end position="32"/>
    </location>
</feature>
<feature type="transmembrane region" description="Helical" evidence="5">
    <location>
        <begin position="68"/>
        <end position="91"/>
    </location>
</feature>
<dbReference type="OrthoDB" id="9806785at2"/>
<reference evidence="6 7" key="1">
    <citation type="journal article" date="2009" name="Stand. Genomic Sci.">
        <title>Complete genome sequence of Desulfomicrobium baculatum type strain (X).</title>
        <authorList>
            <person name="Copeland A."/>
            <person name="Spring S."/>
            <person name="Goker M."/>
            <person name="Schneider S."/>
            <person name="Lapidus A."/>
            <person name="Del Rio T.G."/>
            <person name="Tice H."/>
            <person name="Cheng J.F."/>
            <person name="Chen F."/>
            <person name="Nolan M."/>
            <person name="Bruce D."/>
            <person name="Goodwin L."/>
            <person name="Pitluck S."/>
            <person name="Ivanova N."/>
            <person name="Mavrommatis K."/>
            <person name="Ovchinnikova G."/>
            <person name="Pati A."/>
            <person name="Chen A."/>
            <person name="Palaniappan K."/>
            <person name="Land M."/>
            <person name="Hauser L."/>
            <person name="Chang Y.J."/>
            <person name="Jeffries C.C."/>
            <person name="Meincke L."/>
            <person name="Sims D."/>
            <person name="Brettin T."/>
            <person name="Detter J.C."/>
            <person name="Han C."/>
            <person name="Chain P."/>
            <person name="Bristow J."/>
            <person name="Eisen J.A."/>
            <person name="Markowitz V."/>
            <person name="Hugenholtz P."/>
            <person name="Kyrpides N.C."/>
            <person name="Klenk H.P."/>
            <person name="Lucas S."/>
        </authorList>
    </citation>
    <scope>NUCLEOTIDE SEQUENCE [LARGE SCALE GENOMIC DNA]</scope>
    <source>
        <strain evidence="7">DSM 4028 / VKM B-1378 / X</strain>
    </source>
</reference>
<dbReference type="PANTHER" id="PTHR10361:SF28">
    <property type="entry name" value="P3 PROTEIN-RELATED"/>
    <property type="match status" value="1"/>
</dbReference>
<proteinExistence type="predicted"/>
<dbReference type="Pfam" id="PF01758">
    <property type="entry name" value="SBF"/>
    <property type="match status" value="1"/>
</dbReference>
<evidence type="ECO:0000256" key="2">
    <source>
        <dbReference type="ARBA" id="ARBA00022692"/>
    </source>
</evidence>
<evidence type="ECO:0000256" key="5">
    <source>
        <dbReference type="SAM" id="Phobius"/>
    </source>
</evidence>
<dbReference type="EMBL" id="CP001629">
    <property type="protein sequence ID" value="ACU89036.1"/>
    <property type="molecule type" value="Genomic_DNA"/>
</dbReference>
<dbReference type="HOGENOM" id="CLU_034788_1_1_7"/>
<organism evidence="6 7">
    <name type="scientific">Desulfomicrobium baculatum (strain DSM 4028 / VKM B-1378 / X)</name>
    <name type="common">Desulfovibrio baculatus</name>
    <dbReference type="NCBI Taxonomy" id="525897"/>
    <lineage>
        <taxon>Bacteria</taxon>
        <taxon>Pseudomonadati</taxon>
        <taxon>Thermodesulfobacteriota</taxon>
        <taxon>Desulfovibrionia</taxon>
        <taxon>Desulfovibrionales</taxon>
        <taxon>Desulfomicrobiaceae</taxon>
        <taxon>Desulfomicrobium</taxon>
    </lineage>
</organism>
<keyword evidence="7" id="KW-1185">Reference proteome</keyword>
<feature type="transmembrane region" description="Helical" evidence="5">
    <location>
        <begin position="157"/>
        <end position="177"/>
    </location>
</feature>
<evidence type="ECO:0000313" key="7">
    <source>
        <dbReference type="Proteomes" id="UP000002216"/>
    </source>
</evidence>
<dbReference type="KEGG" id="dba:Dbac_0921"/>
<feature type="transmembrane region" description="Helical" evidence="5">
    <location>
        <begin position="189"/>
        <end position="211"/>
    </location>
</feature>
<dbReference type="Proteomes" id="UP000002216">
    <property type="component" value="Chromosome"/>
</dbReference>
<evidence type="ECO:0000313" key="6">
    <source>
        <dbReference type="EMBL" id="ACU89036.1"/>
    </source>
</evidence>
<keyword evidence="3 5" id="KW-1133">Transmembrane helix</keyword>
<evidence type="ECO:0000256" key="1">
    <source>
        <dbReference type="ARBA" id="ARBA00004141"/>
    </source>
</evidence>
<comment type="subcellular location">
    <subcellularLocation>
        <location evidence="1">Membrane</location>
        <topology evidence="1">Multi-pass membrane protein</topology>
    </subcellularLocation>
</comment>
<accession>C7LPJ3</accession>
<name>C7LPJ3_DESBD</name>
<sequence length="316" mass="33929">MLRTLAQWIERNFLTLAVGFSLLALFHPPLFAWIKPHIALGLGIIMFGMGLTLDFGDFARVGREWRTAGLGVGLQYLIMPLIAWALCLALRLPPEAAVGVILVGCCPSGTASNVIAYFARADVPLSVVMTLLSTLIAPLATPALVELLAGERVDVDFWAMVRSVFWIVVFPLLDGLILRHLLRERLKPLIQIFPSISVVTISAVIACVVALNQKTILEFPALIMLAVILHNAMGYICGFWGTRMLGGGTITARTISIEVGMQNSGLAVALAGTFFGPTAALAGAIFSLWQNLTGVALARIWSRTAGAGEGNLHVKE</sequence>
<evidence type="ECO:0000256" key="3">
    <source>
        <dbReference type="ARBA" id="ARBA00022989"/>
    </source>
</evidence>
<protein>
    <submittedName>
        <fullName evidence="6">Bile acid:sodium symporter</fullName>
    </submittedName>
</protein>
<keyword evidence="4 5" id="KW-0472">Membrane</keyword>
<gene>
    <name evidence="6" type="ordered locus">Dbac_0921</name>
</gene>
<keyword evidence="2 5" id="KW-0812">Transmembrane</keyword>
<dbReference type="PANTHER" id="PTHR10361">
    <property type="entry name" value="SODIUM-BILE ACID COTRANSPORTER"/>
    <property type="match status" value="1"/>
</dbReference>